<dbReference type="InterPro" id="IPR005467">
    <property type="entry name" value="His_kinase_dom"/>
</dbReference>
<dbReference type="PANTHER" id="PTHR43065">
    <property type="entry name" value="SENSOR HISTIDINE KINASE"/>
    <property type="match status" value="1"/>
</dbReference>
<accession>A0A0W8FM86</accession>
<keyword evidence="10" id="KW-0812">Transmembrane</keyword>
<dbReference type="SUPFAM" id="SSF55874">
    <property type="entry name" value="ATPase domain of HSP90 chaperone/DNA topoisomerase II/histidine kinase"/>
    <property type="match status" value="1"/>
</dbReference>
<dbReference type="SUPFAM" id="SSF47384">
    <property type="entry name" value="Homodimeric domain of signal transducing histidine kinase"/>
    <property type="match status" value="1"/>
</dbReference>
<proteinExistence type="predicted"/>
<keyword evidence="5" id="KW-0547">Nucleotide-binding</keyword>
<dbReference type="SUPFAM" id="SSF158472">
    <property type="entry name" value="HAMP domain-like"/>
    <property type="match status" value="1"/>
</dbReference>
<dbReference type="PROSITE" id="PS50109">
    <property type="entry name" value="HIS_KIN"/>
    <property type="match status" value="1"/>
</dbReference>
<keyword evidence="6" id="KW-0418">Kinase</keyword>
<dbReference type="Pfam" id="PF00672">
    <property type="entry name" value="HAMP"/>
    <property type="match status" value="1"/>
</dbReference>
<keyword evidence="9" id="KW-0175">Coiled coil</keyword>
<dbReference type="EMBL" id="LNQE01001019">
    <property type="protein sequence ID" value="KUG21810.1"/>
    <property type="molecule type" value="Genomic_DNA"/>
</dbReference>
<dbReference type="CDD" id="cd00082">
    <property type="entry name" value="HisKA"/>
    <property type="match status" value="1"/>
</dbReference>
<gene>
    <name evidence="13" type="ORF">ASZ90_008430</name>
</gene>
<keyword evidence="8" id="KW-0902">Two-component regulatory system</keyword>
<dbReference type="InterPro" id="IPR003661">
    <property type="entry name" value="HisK_dim/P_dom"/>
</dbReference>
<dbReference type="GO" id="GO:0016020">
    <property type="term" value="C:membrane"/>
    <property type="evidence" value="ECO:0007669"/>
    <property type="project" value="InterPro"/>
</dbReference>
<dbReference type="InterPro" id="IPR004358">
    <property type="entry name" value="Sig_transdc_His_kin-like_C"/>
</dbReference>
<dbReference type="InterPro" id="IPR036097">
    <property type="entry name" value="HisK_dim/P_sf"/>
</dbReference>
<keyword evidence="10" id="KW-1133">Transmembrane helix</keyword>
<keyword evidence="4" id="KW-0808">Transferase</keyword>
<dbReference type="SMART" id="SM00304">
    <property type="entry name" value="HAMP"/>
    <property type="match status" value="1"/>
</dbReference>
<dbReference type="Gene3D" id="1.10.287.130">
    <property type="match status" value="1"/>
</dbReference>
<dbReference type="InterPro" id="IPR003660">
    <property type="entry name" value="HAMP_dom"/>
</dbReference>
<comment type="caution">
    <text evidence="13">The sequence shown here is derived from an EMBL/GenBank/DDBJ whole genome shotgun (WGS) entry which is preliminary data.</text>
</comment>
<dbReference type="EC" id="2.7.13.3" evidence="2"/>
<evidence type="ECO:0000256" key="10">
    <source>
        <dbReference type="SAM" id="Phobius"/>
    </source>
</evidence>
<dbReference type="AlphaFoldDB" id="A0A0W8FM86"/>
<keyword evidence="3" id="KW-0597">Phosphoprotein</keyword>
<dbReference type="SMART" id="SM00387">
    <property type="entry name" value="HATPase_c"/>
    <property type="match status" value="1"/>
</dbReference>
<name>A0A0W8FM86_9ZZZZ</name>
<feature type="coiled-coil region" evidence="9">
    <location>
        <begin position="228"/>
        <end position="269"/>
    </location>
</feature>
<dbReference type="InterPro" id="IPR003594">
    <property type="entry name" value="HATPase_dom"/>
</dbReference>
<comment type="catalytic activity">
    <reaction evidence="1">
        <text>ATP + protein L-histidine = ADP + protein N-phospho-L-histidine.</text>
        <dbReference type="EC" id="2.7.13.3"/>
    </reaction>
</comment>
<dbReference type="Gene3D" id="3.30.565.10">
    <property type="entry name" value="Histidine kinase-like ATPase, C-terminal domain"/>
    <property type="match status" value="1"/>
</dbReference>
<dbReference type="CDD" id="cd00075">
    <property type="entry name" value="HATPase"/>
    <property type="match status" value="1"/>
</dbReference>
<evidence type="ECO:0000256" key="7">
    <source>
        <dbReference type="ARBA" id="ARBA00022840"/>
    </source>
</evidence>
<evidence type="ECO:0000256" key="3">
    <source>
        <dbReference type="ARBA" id="ARBA00022553"/>
    </source>
</evidence>
<evidence type="ECO:0000256" key="1">
    <source>
        <dbReference type="ARBA" id="ARBA00000085"/>
    </source>
</evidence>
<dbReference type="InterPro" id="IPR036890">
    <property type="entry name" value="HATPase_C_sf"/>
</dbReference>
<dbReference type="Gene3D" id="6.10.340.10">
    <property type="match status" value="1"/>
</dbReference>
<reference evidence="13" key="1">
    <citation type="journal article" date="2015" name="Proc. Natl. Acad. Sci. U.S.A.">
        <title>Networks of energetic and metabolic interactions define dynamics in microbial communities.</title>
        <authorList>
            <person name="Embree M."/>
            <person name="Liu J.K."/>
            <person name="Al-Bassam M.M."/>
            <person name="Zengler K."/>
        </authorList>
    </citation>
    <scope>NUCLEOTIDE SEQUENCE</scope>
</reference>
<evidence type="ECO:0000259" key="11">
    <source>
        <dbReference type="PROSITE" id="PS50109"/>
    </source>
</evidence>
<evidence type="ECO:0000256" key="5">
    <source>
        <dbReference type="ARBA" id="ARBA00022741"/>
    </source>
</evidence>
<evidence type="ECO:0000256" key="4">
    <source>
        <dbReference type="ARBA" id="ARBA00022679"/>
    </source>
</evidence>
<dbReference type="SMART" id="SM00388">
    <property type="entry name" value="HisKA"/>
    <property type="match status" value="1"/>
</dbReference>
<feature type="transmembrane region" description="Helical" evidence="10">
    <location>
        <begin position="162"/>
        <end position="185"/>
    </location>
</feature>
<dbReference type="PRINTS" id="PR00344">
    <property type="entry name" value="BCTRLSENSOR"/>
</dbReference>
<dbReference type="Pfam" id="PF02518">
    <property type="entry name" value="HATPase_c"/>
    <property type="match status" value="1"/>
</dbReference>
<dbReference type="CDD" id="cd06225">
    <property type="entry name" value="HAMP"/>
    <property type="match status" value="1"/>
</dbReference>
<evidence type="ECO:0000256" key="8">
    <source>
        <dbReference type="ARBA" id="ARBA00023012"/>
    </source>
</evidence>
<dbReference type="PANTHER" id="PTHR43065:SF10">
    <property type="entry name" value="PEROXIDE STRESS-ACTIVATED HISTIDINE KINASE MAK3"/>
    <property type="match status" value="1"/>
</dbReference>
<keyword evidence="10" id="KW-0472">Membrane</keyword>
<feature type="domain" description="Histidine kinase" evidence="11">
    <location>
        <begin position="278"/>
        <end position="489"/>
    </location>
</feature>
<dbReference type="Pfam" id="PF00512">
    <property type="entry name" value="HisKA"/>
    <property type="match status" value="1"/>
</dbReference>
<evidence type="ECO:0000256" key="9">
    <source>
        <dbReference type="SAM" id="Coils"/>
    </source>
</evidence>
<organism evidence="13">
    <name type="scientific">hydrocarbon metagenome</name>
    <dbReference type="NCBI Taxonomy" id="938273"/>
    <lineage>
        <taxon>unclassified sequences</taxon>
        <taxon>metagenomes</taxon>
        <taxon>ecological metagenomes</taxon>
    </lineage>
</organism>
<sequence>MALTVVGLALTMAIWGVVQLTAMDKILVDQQAKRLEGVADTISTFYQYFPTKRGLRALDLALKDFIQSDVRLARIDIFDTNRGDVDYVAGASRVQYEWPDNIIAAAVNSKDKVRYVRIETKSGPALGLLYPVSGDTKESQIVVGIIGFSRSNAEIMNSARQLLIFSSIGLLLFILLVLGLSYGWIIGRPLKSIIQTIDEFQKGQYINRIPIVRNDEWGQISKHFNVMADEIQEVMTRYLELNRHLEDRVREETIKVVQLQKQVTDLKQLTALGQLTANLAHDLGTPLHSIGGLAKLLLEKGGWTPDVAHKLNLIVQQTQRLDNVIQNVRKATRLPEPHFEVLTVQQILSETLPLVEPFMQKNKVKMKVNINEKVKPLYVDRFRIQTALMNLIQNALEAMPEGGEINISAENLSSKNFESIIISDTGVGMAPDMVEKVCEPFFSTRQDEGMRGLGLAIVRDIIKVHGGTMEIKSVQGQGTSIILNLPIARQENSFPT</sequence>
<feature type="domain" description="HAMP" evidence="12">
    <location>
        <begin position="184"/>
        <end position="236"/>
    </location>
</feature>
<evidence type="ECO:0000259" key="12">
    <source>
        <dbReference type="PROSITE" id="PS50885"/>
    </source>
</evidence>
<dbReference type="PROSITE" id="PS50885">
    <property type="entry name" value="HAMP"/>
    <property type="match status" value="1"/>
</dbReference>
<evidence type="ECO:0000256" key="6">
    <source>
        <dbReference type="ARBA" id="ARBA00022777"/>
    </source>
</evidence>
<protein>
    <recommendedName>
        <fullName evidence="2">histidine kinase</fullName>
        <ecNumber evidence="2">2.7.13.3</ecNumber>
    </recommendedName>
</protein>
<evidence type="ECO:0000313" key="13">
    <source>
        <dbReference type="EMBL" id="KUG21810.1"/>
    </source>
</evidence>
<keyword evidence="7" id="KW-0067">ATP-binding</keyword>
<evidence type="ECO:0000256" key="2">
    <source>
        <dbReference type="ARBA" id="ARBA00012438"/>
    </source>
</evidence>
<dbReference type="GO" id="GO:0000155">
    <property type="term" value="F:phosphorelay sensor kinase activity"/>
    <property type="evidence" value="ECO:0007669"/>
    <property type="project" value="InterPro"/>
</dbReference>
<dbReference type="GO" id="GO:0005524">
    <property type="term" value="F:ATP binding"/>
    <property type="evidence" value="ECO:0007669"/>
    <property type="project" value="UniProtKB-KW"/>
</dbReference>